<evidence type="ECO:0000256" key="1">
    <source>
        <dbReference type="ARBA" id="ARBA00022801"/>
    </source>
</evidence>
<evidence type="ECO:0000259" key="4">
    <source>
        <dbReference type="SMART" id="SM00646"/>
    </source>
</evidence>
<dbReference type="Gene3D" id="3.40.630.40">
    <property type="entry name" value="Zn-dependent exopeptidases"/>
    <property type="match status" value="1"/>
</dbReference>
<dbReference type="InterPro" id="IPR012854">
    <property type="entry name" value="Cu_amine_oxidase-like_N"/>
</dbReference>
<reference evidence="5" key="1">
    <citation type="submission" date="2020-03" db="EMBL/GenBank/DDBJ databases">
        <title>Draft sequencing of Paenibacilllus sp. S3N08.</title>
        <authorList>
            <person name="Kim D.-U."/>
        </authorList>
    </citation>
    <scope>NUCLEOTIDE SEQUENCE</scope>
    <source>
        <strain evidence="5">S3N08</strain>
    </source>
</reference>
<dbReference type="SMART" id="SM00646">
    <property type="entry name" value="Ami_3"/>
    <property type="match status" value="1"/>
</dbReference>
<dbReference type="RefSeq" id="WP_166145588.1">
    <property type="nucleotide sequence ID" value="NZ_JAAOIW010000001.1"/>
</dbReference>
<evidence type="ECO:0000256" key="2">
    <source>
        <dbReference type="SAM" id="MobiDB-lite"/>
    </source>
</evidence>
<feature type="compositionally biased region" description="Basic and acidic residues" evidence="2">
    <location>
        <begin position="177"/>
        <end position="192"/>
    </location>
</feature>
<dbReference type="Proteomes" id="UP001165962">
    <property type="component" value="Unassembled WGS sequence"/>
</dbReference>
<dbReference type="PANTHER" id="PTHR30404">
    <property type="entry name" value="N-ACETYLMURAMOYL-L-ALANINE AMIDASE"/>
    <property type="match status" value="1"/>
</dbReference>
<dbReference type="InterPro" id="IPR002508">
    <property type="entry name" value="MurNAc-LAA_cat"/>
</dbReference>
<proteinExistence type="predicted"/>
<dbReference type="Gene3D" id="3.30.457.10">
    <property type="entry name" value="Copper amine oxidase-like, N-terminal domain"/>
    <property type="match status" value="1"/>
</dbReference>
<feature type="domain" description="MurNAc-LAA" evidence="4">
    <location>
        <begin position="440"/>
        <end position="548"/>
    </location>
</feature>
<feature type="signal peptide" evidence="3">
    <location>
        <begin position="1"/>
        <end position="24"/>
    </location>
</feature>
<keyword evidence="1" id="KW-0378">Hydrolase</keyword>
<dbReference type="InterPro" id="IPR050695">
    <property type="entry name" value="N-acetylmuramoyl_amidase_3"/>
</dbReference>
<dbReference type="Pfam" id="PF01520">
    <property type="entry name" value="Amidase_3"/>
    <property type="match status" value="1"/>
</dbReference>
<gene>
    <name evidence="5" type="ORF">G9U52_02390</name>
</gene>
<keyword evidence="3" id="KW-0732">Signal</keyword>
<name>A0ABX0J3H8_9BACL</name>
<dbReference type="EMBL" id="JAAOIW010000001">
    <property type="protein sequence ID" value="NHN28676.1"/>
    <property type="molecule type" value="Genomic_DNA"/>
</dbReference>
<organism evidence="5 6">
    <name type="scientific">Paenibacillus agricola</name>
    <dbReference type="NCBI Taxonomy" id="2716264"/>
    <lineage>
        <taxon>Bacteria</taxon>
        <taxon>Bacillati</taxon>
        <taxon>Bacillota</taxon>
        <taxon>Bacilli</taxon>
        <taxon>Bacillales</taxon>
        <taxon>Paenibacillaceae</taxon>
        <taxon>Paenibacillus</taxon>
    </lineage>
</organism>
<evidence type="ECO:0000313" key="6">
    <source>
        <dbReference type="Proteomes" id="UP001165962"/>
    </source>
</evidence>
<dbReference type="InterPro" id="IPR036582">
    <property type="entry name" value="Mao_N_sf"/>
</dbReference>
<keyword evidence="6" id="KW-1185">Reference proteome</keyword>
<dbReference type="PANTHER" id="PTHR30404:SF0">
    <property type="entry name" value="N-ACETYLMURAMOYL-L-ALANINE AMIDASE AMIC"/>
    <property type="match status" value="1"/>
</dbReference>
<dbReference type="SUPFAM" id="SSF55383">
    <property type="entry name" value="Copper amine oxidase, domain N"/>
    <property type="match status" value="1"/>
</dbReference>
<dbReference type="SUPFAM" id="SSF53187">
    <property type="entry name" value="Zn-dependent exopeptidases"/>
    <property type="match status" value="1"/>
</dbReference>
<feature type="region of interest" description="Disordered" evidence="2">
    <location>
        <begin position="176"/>
        <end position="247"/>
    </location>
</feature>
<protein>
    <submittedName>
        <fullName evidence="5">AMIN domain-containing protein</fullName>
    </submittedName>
</protein>
<sequence>MRVFTTIFSLLLLSLFLYPLMAQAESEPRPLLLFLDGKQLTAEVAPQINNDGNTIVPVRIIAQSLGSKVQWDEPSRKVTLDKADVNIQMFIGKKNAIVNKKAVTLETAPSIIDGNTMLPVRFISEQFGIKVTWDELTQSVFLSKEENGTKPETVPPVTNPAPAGGEKVIVADAPIDISKDEGSTKPPVKDSTKPPVETPSSLPVDGSKDKPSAPTKPADPIKEQPAAAPNSGVTAAPLKPIPTFTNNPPGYVGSKEIEVKNESLTTVQGISIVNEQLIVRLSGAKAVPNAVISKTASSIQIDIPNAKLDSALKLNTSGEGIVSGNSNSISKTRYLLFSKESSIVRIIIDLKSKVDLQPSVANSATQLAWSFVPAKERYTVVIDPGHGGKDTGALSVTSRLEKDFVLAMGTKVFNLLAKEPKIEAVLTRNKDTFVELEGRAAIANDRTADLFVSIHGNATTKEEIEGVETYYYSEKSLAFAKLMHEKIVKASGFSDRKVKQSGFYVIKNTTMPSLLLELGFLTNRAEEEAMFTDALQNKVAASIVAGIKEQLNIE</sequence>
<dbReference type="Pfam" id="PF07833">
    <property type="entry name" value="Cu_amine_oxidN1"/>
    <property type="match status" value="1"/>
</dbReference>
<feature type="chain" id="PRO_5045774794" evidence="3">
    <location>
        <begin position="25"/>
        <end position="554"/>
    </location>
</feature>
<dbReference type="Gene3D" id="2.60.40.3500">
    <property type="match status" value="1"/>
</dbReference>
<accession>A0ABX0J3H8</accession>
<evidence type="ECO:0000313" key="5">
    <source>
        <dbReference type="EMBL" id="NHN28676.1"/>
    </source>
</evidence>
<comment type="caution">
    <text evidence="5">The sequence shown here is derived from an EMBL/GenBank/DDBJ whole genome shotgun (WGS) entry which is preliminary data.</text>
</comment>
<evidence type="ECO:0000256" key="3">
    <source>
        <dbReference type="SAM" id="SignalP"/>
    </source>
</evidence>
<dbReference type="CDD" id="cd02696">
    <property type="entry name" value="MurNAc-LAA"/>
    <property type="match status" value="1"/>
</dbReference>